<accession>A0ACB9NV69</accession>
<protein>
    <submittedName>
        <fullName evidence="1">Uncharacterized protein</fullName>
    </submittedName>
</protein>
<reference evidence="1 2" key="1">
    <citation type="journal article" date="2022" name="DNA Res.">
        <title>Chromosomal-level genome assembly of the orchid tree Bauhinia variegata (Leguminosae; Cercidoideae) supports the allotetraploid origin hypothesis of Bauhinia.</title>
        <authorList>
            <person name="Zhong Y."/>
            <person name="Chen Y."/>
            <person name="Zheng D."/>
            <person name="Pang J."/>
            <person name="Liu Y."/>
            <person name="Luo S."/>
            <person name="Meng S."/>
            <person name="Qian L."/>
            <person name="Wei D."/>
            <person name="Dai S."/>
            <person name="Zhou R."/>
        </authorList>
    </citation>
    <scope>NUCLEOTIDE SEQUENCE [LARGE SCALE GENOMIC DNA]</scope>
    <source>
        <strain evidence="1">BV-YZ2020</strain>
    </source>
</reference>
<evidence type="ECO:0000313" key="2">
    <source>
        <dbReference type="Proteomes" id="UP000828941"/>
    </source>
</evidence>
<gene>
    <name evidence="1" type="ORF">L6164_016569</name>
</gene>
<name>A0ACB9NV69_BAUVA</name>
<sequence>MTAPSSLTECLQAVFFNSRDAGFLCFFDRKTIAEQSICFAELEAEEATQRPRSETSSGSYSLCGLTTKTLPEKKDHTKK</sequence>
<dbReference type="Proteomes" id="UP000828941">
    <property type="component" value="Chromosome 6"/>
</dbReference>
<comment type="caution">
    <text evidence="1">The sequence shown here is derived from an EMBL/GenBank/DDBJ whole genome shotgun (WGS) entry which is preliminary data.</text>
</comment>
<keyword evidence="2" id="KW-1185">Reference proteome</keyword>
<organism evidence="1 2">
    <name type="scientific">Bauhinia variegata</name>
    <name type="common">Purple orchid tree</name>
    <name type="synonym">Phanera variegata</name>
    <dbReference type="NCBI Taxonomy" id="167791"/>
    <lineage>
        <taxon>Eukaryota</taxon>
        <taxon>Viridiplantae</taxon>
        <taxon>Streptophyta</taxon>
        <taxon>Embryophyta</taxon>
        <taxon>Tracheophyta</taxon>
        <taxon>Spermatophyta</taxon>
        <taxon>Magnoliopsida</taxon>
        <taxon>eudicotyledons</taxon>
        <taxon>Gunneridae</taxon>
        <taxon>Pentapetalae</taxon>
        <taxon>rosids</taxon>
        <taxon>fabids</taxon>
        <taxon>Fabales</taxon>
        <taxon>Fabaceae</taxon>
        <taxon>Cercidoideae</taxon>
        <taxon>Cercideae</taxon>
        <taxon>Bauhiniinae</taxon>
        <taxon>Bauhinia</taxon>
    </lineage>
</organism>
<evidence type="ECO:0000313" key="1">
    <source>
        <dbReference type="EMBL" id="KAI4338225.1"/>
    </source>
</evidence>
<dbReference type="EMBL" id="CM039431">
    <property type="protein sequence ID" value="KAI4338225.1"/>
    <property type="molecule type" value="Genomic_DNA"/>
</dbReference>
<proteinExistence type="predicted"/>